<keyword evidence="8 9" id="KW-0472">Membrane</keyword>
<evidence type="ECO:0000256" key="9">
    <source>
        <dbReference type="SAM" id="Phobius"/>
    </source>
</evidence>
<dbReference type="GO" id="GO:0015421">
    <property type="term" value="F:ABC-type oligopeptide transporter activity"/>
    <property type="evidence" value="ECO:0007669"/>
    <property type="project" value="TreeGrafter"/>
</dbReference>
<evidence type="ECO:0000259" key="10">
    <source>
        <dbReference type="PROSITE" id="PS50893"/>
    </source>
</evidence>
<dbReference type="Proteomes" id="UP000199008">
    <property type="component" value="Unassembled WGS sequence"/>
</dbReference>
<protein>
    <submittedName>
        <fullName evidence="12">ATP-binding cassette, subfamily B</fullName>
    </submittedName>
</protein>
<evidence type="ECO:0000256" key="8">
    <source>
        <dbReference type="ARBA" id="ARBA00023136"/>
    </source>
</evidence>
<feature type="transmembrane region" description="Helical" evidence="9">
    <location>
        <begin position="143"/>
        <end position="160"/>
    </location>
</feature>
<evidence type="ECO:0000256" key="1">
    <source>
        <dbReference type="ARBA" id="ARBA00004651"/>
    </source>
</evidence>
<evidence type="ECO:0000313" key="12">
    <source>
        <dbReference type="EMBL" id="SDK24905.1"/>
    </source>
</evidence>
<sequence>MAIALLCMLTELTVELLQPFFISKVIDDGIVMEELDVVWLYLGVMLSLSLVSFIAGIINSYFASFVATNFSYDLRLAIFKRIQNFTLTTLSKFPTSSLITRLTQDVLMTEMLLYMSLRIVLRAPLLVIGSLVMSFVVNPTLGFYLSVLTPFLLIFLYIAAKHGAKIFLRVQKRLDKLNRFIQQNLEAVRLIKANDRASFENNKFFEVAGKLKNDTVSGLRLVESILPVLLIIMNTSLLIVIWASSDLLTAGNVQIGEVVAVINYGLRMQGGFSMFAFIIIAYSRSKASSERMNAVLDLPITENNHETINQEAKAGSVRFSNVSFKYPGSTRYVLKDISFEVAENENLVIMGGTGSGKSTLISLIPRMYDVVEGNVYVNDINVQDWNEEDLRQTIGYVPQSAILFSGSIYENLLWGDDEALHSDIIASTEKAQIHENIEGFDHQYKTIVGQRGVTLSGGQKQRLSIARALVRRPSILILDDSTSALDIKTESALWEALNEEKATRIVITQKIVTAERADRVILLDDGRISATGTHSELLEKSELYRRINASQNEGGHIDD</sequence>
<dbReference type="InterPro" id="IPR003593">
    <property type="entry name" value="AAA+_ATPase"/>
</dbReference>
<evidence type="ECO:0000259" key="11">
    <source>
        <dbReference type="PROSITE" id="PS50929"/>
    </source>
</evidence>
<proteinExistence type="predicted"/>
<feature type="domain" description="ABC transporter" evidence="10">
    <location>
        <begin position="317"/>
        <end position="550"/>
    </location>
</feature>
<evidence type="ECO:0000256" key="3">
    <source>
        <dbReference type="ARBA" id="ARBA00022475"/>
    </source>
</evidence>
<evidence type="ECO:0000256" key="4">
    <source>
        <dbReference type="ARBA" id="ARBA00022692"/>
    </source>
</evidence>
<dbReference type="PROSITE" id="PS50929">
    <property type="entry name" value="ABC_TM1F"/>
    <property type="match status" value="1"/>
</dbReference>
<keyword evidence="7 9" id="KW-1133">Transmembrane helix</keyword>
<evidence type="ECO:0000256" key="7">
    <source>
        <dbReference type="ARBA" id="ARBA00022989"/>
    </source>
</evidence>
<keyword evidence="6 12" id="KW-0067">ATP-binding</keyword>
<accession>A0A1G9AEG4</accession>
<dbReference type="EMBL" id="FNFY01000001">
    <property type="protein sequence ID" value="SDK24905.1"/>
    <property type="molecule type" value="Genomic_DNA"/>
</dbReference>
<reference evidence="13" key="1">
    <citation type="submission" date="2016-10" db="EMBL/GenBank/DDBJ databases">
        <authorList>
            <person name="Varghese N."/>
            <person name="Submissions S."/>
        </authorList>
    </citation>
    <scope>NUCLEOTIDE SEQUENCE [LARGE SCALE GENOMIC DNA]</scope>
    <source>
        <strain evidence="13">CGMCC 1.8895</strain>
    </source>
</reference>
<name>A0A1G9AEG4_9BACL</name>
<dbReference type="GO" id="GO:0005886">
    <property type="term" value="C:plasma membrane"/>
    <property type="evidence" value="ECO:0007669"/>
    <property type="project" value="UniProtKB-SubCell"/>
</dbReference>
<feature type="transmembrane region" description="Helical" evidence="9">
    <location>
        <begin position="225"/>
        <end position="244"/>
    </location>
</feature>
<dbReference type="Pfam" id="PF00664">
    <property type="entry name" value="ABC_membrane"/>
    <property type="match status" value="1"/>
</dbReference>
<dbReference type="CDD" id="cd18548">
    <property type="entry name" value="ABC_6TM_Tm287_like"/>
    <property type="match status" value="1"/>
</dbReference>
<dbReference type="GO" id="GO:0005524">
    <property type="term" value="F:ATP binding"/>
    <property type="evidence" value="ECO:0007669"/>
    <property type="project" value="UniProtKB-KW"/>
</dbReference>
<dbReference type="PROSITE" id="PS50893">
    <property type="entry name" value="ABC_TRANSPORTER_2"/>
    <property type="match status" value="1"/>
</dbReference>
<gene>
    <name evidence="12" type="ORF">SAMN05216216_101201</name>
</gene>
<dbReference type="Gene3D" id="3.40.50.300">
    <property type="entry name" value="P-loop containing nucleotide triphosphate hydrolases"/>
    <property type="match status" value="1"/>
</dbReference>
<feature type="transmembrane region" description="Helical" evidence="9">
    <location>
        <begin position="37"/>
        <end position="62"/>
    </location>
</feature>
<keyword evidence="2" id="KW-0813">Transport</keyword>
<dbReference type="PROSITE" id="PS00211">
    <property type="entry name" value="ABC_TRANSPORTER_1"/>
    <property type="match status" value="1"/>
</dbReference>
<dbReference type="PANTHER" id="PTHR43394:SF1">
    <property type="entry name" value="ATP-BINDING CASSETTE SUB-FAMILY B MEMBER 10, MITOCHONDRIAL"/>
    <property type="match status" value="1"/>
</dbReference>
<feature type="domain" description="ABC transmembrane type-1" evidence="11">
    <location>
        <begin position="2"/>
        <end position="284"/>
    </location>
</feature>
<dbReference type="InterPro" id="IPR036640">
    <property type="entry name" value="ABC1_TM_sf"/>
</dbReference>
<dbReference type="AlphaFoldDB" id="A0A1G9AEG4"/>
<dbReference type="OrthoDB" id="9770415at2"/>
<dbReference type="Gene3D" id="1.20.1560.10">
    <property type="entry name" value="ABC transporter type 1, transmembrane domain"/>
    <property type="match status" value="1"/>
</dbReference>
<dbReference type="SUPFAM" id="SSF90123">
    <property type="entry name" value="ABC transporter transmembrane region"/>
    <property type="match status" value="1"/>
</dbReference>
<feature type="transmembrane region" description="Helical" evidence="9">
    <location>
        <begin position="264"/>
        <end position="282"/>
    </location>
</feature>
<evidence type="ECO:0000256" key="2">
    <source>
        <dbReference type="ARBA" id="ARBA00022448"/>
    </source>
</evidence>
<organism evidence="12 13">
    <name type="scientific">Lacicoccus qingdaonensis</name>
    <dbReference type="NCBI Taxonomy" id="576118"/>
    <lineage>
        <taxon>Bacteria</taxon>
        <taxon>Bacillati</taxon>
        <taxon>Bacillota</taxon>
        <taxon>Bacilli</taxon>
        <taxon>Bacillales</taxon>
        <taxon>Salinicoccaceae</taxon>
        <taxon>Lacicoccus</taxon>
    </lineage>
</organism>
<dbReference type="Pfam" id="PF00005">
    <property type="entry name" value="ABC_tran"/>
    <property type="match status" value="1"/>
</dbReference>
<dbReference type="STRING" id="576118.SAMN05216216_101201"/>
<dbReference type="InterPro" id="IPR017871">
    <property type="entry name" value="ABC_transporter-like_CS"/>
</dbReference>
<dbReference type="InterPro" id="IPR003439">
    <property type="entry name" value="ABC_transporter-like_ATP-bd"/>
</dbReference>
<dbReference type="InterPro" id="IPR027417">
    <property type="entry name" value="P-loop_NTPase"/>
</dbReference>
<evidence type="ECO:0000256" key="5">
    <source>
        <dbReference type="ARBA" id="ARBA00022741"/>
    </source>
</evidence>
<dbReference type="InterPro" id="IPR011527">
    <property type="entry name" value="ABC1_TM_dom"/>
</dbReference>
<dbReference type="PANTHER" id="PTHR43394">
    <property type="entry name" value="ATP-DEPENDENT PERMEASE MDL1, MITOCHONDRIAL"/>
    <property type="match status" value="1"/>
</dbReference>
<keyword evidence="3" id="KW-1003">Cell membrane</keyword>
<dbReference type="FunFam" id="3.40.50.300:FF:000221">
    <property type="entry name" value="Multidrug ABC transporter ATP-binding protein"/>
    <property type="match status" value="1"/>
</dbReference>
<evidence type="ECO:0000256" key="6">
    <source>
        <dbReference type="ARBA" id="ARBA00022840"/>
    </source>
</evidence>
<keyword evidence="5" id="KW-0547">Nucleotide-binding</keyword>
<evidence type="ECO:0000313" key="13">
    <source>
        <dbReference type="Proteomes" id="UP000199008"/>
    </source>
</evidence>
<dbReference type="SMART" id="SM00382">
    <property type="entry name" value="AAA"/>
    <property type="match status" value="1"/>
</dbReference>
<keyword evidence="4 9" id="KW-0812">Transmembrane</keyword>
<dbReference type="InterPro" id="IPR039421">
    <property type="entry name" value="Type_1_exporter"/>
</dbReference>
<feature type="transmembrane region" description="Helical" evidence="9">
    <location>
        <begin position="119"/>
        <end position="137"/>
    </location>
</feature>
<dbReference type="SUPFAM" id="SSF52540">
    <property type="entry name" value="P-loop containing nucleoside triphosphate hydrolases"/>
    <property type="match status" value="1"/>
</dbReference>
<dbReference type="GO" id="GO:0016887">
    <property type="term" value="F:ATP hydrolysis activity"/>
    <property type="evidence" value="ECO:0007669"/>
    <property type="project" value="InterPro"/>
</dbReference>
<comment type="subcellular location">
    <subcellularLocation>
        <location evidence="1">Cell membrane</location>
        <topology evidence="1">Multi-pass membrane protein</topology>
    </subcellularLocation>
</comment>
<keyword evidence="13" id="KW-1185">Reference proteome</keyword>